<sequence length="65" mass="7620">MVIANMLHGPYKELNPNAPCMINEGMEQKRCIKGYPKQFQNETLQGKNSYPIYHHQQDGHHIKLR</sequence>
<proteinExistence type="predicted"/>
<reference evidence="1" key="1">
    <citation type="submission" date="2021-06" db="EMBL/GenBank/DDBJ databases">
        <authorList>
            <person name="Kallberg Y."/>
            <person name="Tangrot J."/>
            <person name="Rosling A."/>
        </authorList>
    </citation>
    <scope>NUCLEOTIDE SEQUENCE</scope>
    <source>
        <strain evidence="1">CL356</strain>
    </source>
</reference>
<feature type="non-terminal residue" evidence="1">
    <location>
        <position position="65"/>
    </location>
</feature>
<keyword evidence="2" id="KW-1185">Reference proteome</keyword>
<name>A0ACA9MD25_9GLOM</name>
<evidence type="ECO:0000313" key="2">
    <source>
        <dbReference type="Proteomes" id="UP000789525"/>
    </source>
</evidence>
<evidence type="ECO:0000313" key="1">
    <source>
        <dbReference type="EMBL" id="CAG8570993.1"/>
    </source>
</evidence>
<organism evidence="1 2">
    <name type="scientific">Acaulospora colombiana</name>
    <dbReference type="NCBI Taxonomy" id="27376"/>
    <lineage>
        <taxon>Eukaryota</taxon>
        <taxon>Fungi</taxon>
        <taxon>Fungi incertae sedis</taxon>
        <taxon>Mucoromycota</taxon>
        <taxon>Glomeromycotina</taxon>
        <taxon>Glomeromycetes</taxon>
        <taxon>Diversisporales</taxon>
        <taxon>Acaulosporaceae</taxon>
        <taxon>Acaulospora</taxon>
    </lineage>
</organism>
<comment type="caution">
    <text evidence="1">The sequence shown here is derived from an EMBL/GenBank/DDBJ whole genome shotgun (WGS) entry which is preliminary data.</text>
</comment>
<dbReference type="Proteomes" id="UP000789525">
    <property type="component" value="Unassembled WGS sequence"/>
</dbReference>
<dbReference type="EMBL" id="CAJVPT010010485">
    <property type="protein sequence ID" value="CAG8570993.1"/>
    <property type="molecule type" value="Genomic_DNA"/>
</dbReference>
<gene>
    <name evidence="1" type="ORF">ACOLOM_LOCUS5606</name>
</gene>
<protein>
    <submittedName>
        <fullName evidence="1">12632_t:CDS:1</fullName>
    </submittedName>
</protein>
<accession>A0ACA9MD25</accession>